<reference evidence="3" key="1">
    <citation type="submission" date="2017-01" db="EMBL/GenBank/DDBJ databases">
        <title>Comparative genomics of anhydrobiosis in the tardigrade Hypsibius dujardini.</title>
        <authorList>
            <person name="Yoshida Y."/>
            <person name="Koutsovoulos G."/>
            <person name="Laetsch D."/>
            <person name="Stevens L."/>
            <person name="Kumar S."/>
            <person name="Horikawa D."/>
            <person name="Ishino K."/>
            <person name="Komine S."/>
            <person name="Tomita M."/>
            <person name="Blaxter M."/>
            <person name="Arakawa K."/>
        </authorList>
    </citation>
    <scope>NUCLEOTIDE SEQUENCE [LARGE SCALE GENOMIC DNA]</scope>
    <source>
        <strain evidence="3">Z151</strain>
    </source>
</reference>
<dbReference type="OrthoDB" id="10635833at2759"/>
<organism evidence="2 3">
    <name type="scientific">Hypsibius exemplaris</name>
    <name type="common">Freshwater tardigrade</name>
    <dbReference type="NCBI Taxonomy" id="2072580"/>
    <lineage>
        <taxon>Eukaryota</taxon>
        <taxon>Metazoa</taxon>
        <taxon>Ecdysozoa</taxon>
        <taxon>Tardigrada</taxon>
        <taxon>Eutardigrada</taxon>
        <taxon>Parachela</taxon>
        <taxon>Hypsibioidea</taxon>
        <taxon>Hypsibiidae</taxon>
        <taxon>Hypsibius</taxon>
    </lineage>
</organism>
<keyword evidence="3" id="KW-1185">Reference proteome</keyword>
<dbReference type="Proteomes" id="UP000192578">
    <property type="component" value="Unassembled WGS sequence"/>
</dbReference>
<proteinExistence type="predicted"/>
<accession>A0A1W0XD15</accession>
<feature type="compositionally biased region" description="Pro residues" evidence="1">
    <location>
        <begin position="147"/>
        <end position="160"/>
    </location>
</feature>
<feature type="region of interest" description="Disordered" evidence="1">
    <location>
        <begin position="141"/>
        <end position="164"/>
    </location>
</feature>
<evidence type="ECO:0000256" key="1">
    <source>
        <dbReference type="SAM" id="MobiDB-lite"/>
    </source>
</evidence>
<dbReference type="EMBL" id="MTYJ01000003">
    <property type="protein sequence ID" value="OQV25376.1"/>
    <property type="molecule type" value="Genomic_DNA"/>
</dbReference>
<protein>
    <submittedName>
        <fullName evidence="2">Uncharacterized protein</fullName>
    </submittedName>
</protein>
<sequence>MDPEEEDFGWQKDTDFNGKEFYHPDLEVVAGFMEIICNGQTPELNWKSPGKRTGANICVPTSASTNKSSDSDSASRLFLTPARATSVASSLSMSPFDFDDSEQKSYTPSFPNVGSPLKMEPRKRLVGTLTNALQSIQVEKKIKVESPPRPSAAPSTPPKPETTTSLIVASDSATANGIPASFFIPAPPILAATVENVPETTEKSEAAADTGSAT</sequence>
<comment type="caution">
    <text evidence="2">The sequence shown here is derived from an EMBL/GenBank/DDBJ whole genome shotgun (WGS) entry which is preliminary data.</text>
</comment>
<evidence type="ECO:0000313" key="2">
    <source>
        <dbReference type="EMBL" id="OQV25376.1"/>
    </source>
</evidence>
<evidence type="ECO:0000313" key="3">
    <source>
        <dbReference type="Proteomes" id="UP000192578"/>
    </source>
</evidence>
<gene>
    <name evidence="2" type="ORF">BV898_01054</name>
</gene>
<dbReference type="AlphaFoldDB" id="A0A1W0XD15"/>
<name>A0A1W0XD15_HYPEX</name>